<accession>A0A212FH98</accession>
<feature type="compositionally biased region" description="Basic residues" evidence="1">
    <location>
        <begin position="8"/>
        <end position="21"/>
    </location>
</feature>
<evidence type="ECO:0000313" key="2">
    <source>
        <dbReference type="EMBL" id="OWR53116.1"/>
    </source>
</evidence>
<comment type="caution">
    <text evidence="2">The sequence shown here is derived from an EMBL/GenBank/DDBJ whole genome shotgun (WGS) entry which is preliminary data.</text>
</comment>
<keyword evidence="3" id="KW-1185">Reference proteome</keyword>
<feature type="region of interest" description="Disordered" evidence="1">
    <location>
        <begin position="1"/>
        <end position="32"/>
    </location>
</feature>
<dbReference type="Proteomes" id="UP000007151">
    <property type="component" value="Unassembled WGS sequence"/>
</dbReference>
<dbReference type="AlphaFoldDB" id="A0A212FH98"/>
<proteinExistence type="predicted"/>
<evidence type="ECO:0000313" key="3">
    <source>
        <dbReference type="Proteomes" id="UP000007151"/>
    </source>
</evidence>
<reference evidence="2 3" key="1">
    <citation type="journal article" date="2011" name="Cell">
        <title>The monarch butterfly genome yields insights into long-distance migration.</title>
        <authorList>
            <person name="Zhan S."/>
            <person name="Merlin C."/>
            <person name="Boore J.L."/>
            <person name="Reppert S.M."/>
        </authorList>
    </citation>
    <scope>NUCLEOTIDE SEQUENCE [LARGE SCALE GENOMIC DNA]</scope>
    <source>
        <strain evidence="2">F-2</strain>
    </source>
</reference>
<evidence type="ECO:0000256" key="1">
    <source>
        <dbReference type="SAM" id="MobiDB-lite"/>
    </source>
</evidence>
<name>A0A212FH98_DANPL</name>
<dbReference type="InParanoid" id="A0A212FH98"/>
<sequence>MDGERARQRTASRHRENKTRRASLSEKQRRNHQMKIKMVIVLMKSVASGPASHAIGGLLRNLYKNPNLEPPSKMFLTNQYGRPLYLFIEHTEQSRSAAGSDTFLQNA</sequence>
<organism evidence="2 3">
    <name type="scientific">Danaus plexippus plexippus</name>
    <dbReference type="NCBI Taxonomy" id="278856"/>
    <lineage>
        <taxon>Eukaryota</taxon>
        <taxon>Metazoa</taxon>
        <taxon>Ecdysozoa</taxon>
        <taxon>Arthropoda</taxon>
        <taxon>Hexapoda</taxon>
        <taxon>Insecta</taxon>
        <taxon>Pterygota</taxon>
        <taxon>Neoptera</taxon>
        <taxon>Endopterygota</taxon>
        <taxon>Lepidoptera</taxon>
        <taxon>Glossata</taxon>
        <taxon>Ditrysia</taxon>
        <taxon>Papilionoidea</taxon>
        <taxon>Nymphalidae</taxon>
        <taxon>Danainae</taxon>
        <taxon>Danaini</taxon>
        <taxon>Danaina</taxon>
        <taxon>Danaus</taxon>
        <taxon>Danaus</taxon>
    </lineage>
</organism>
<gene>
    <name evidence="2" type="ORF">KGM_204074</name>
</gene>
<protein>
    <submittedName>
        <fullName evidence="2">Uncharacterized protein</fullName>
    </submittedName>
</protein>
<dbReference type="KEGG" id="dpl:KGM_204074"/>
<dbReference type="EMBL" id="AGBW02008518">
    <property type="protein sequence ID" value="OWR53116.1"/>
    <property type="molecule type" value="Genomic_DNA"/>
</dbReference>